<dbReference type="PROSITE" id="PS00012">
    <property type="entry name" value="PHOSPHOPANTETHEINE"/>
    <property type="match status" value="1"/>
</dbReference>
<dbReference type="PANTHER" id="PTHR45527:SF1">
    <property type="entry name" value="FATTY ACID SYNTHASE"/>
    <property type="match status" value="1"/>
</dbReference>
<feature type="non-terminal residue" evidence="4">
    <location>
        <position position="190"/>
    </location>
</feature>
<dbReference type="Pfam" id="PF00550">
    <property type="entry name" value="PP-binding"/>
    <property type="match status" value="1"/>
</dbReference>
<dbReference type="InterPro" id="IPR042099">
    <property type="entry name" value="ANL_N_sf"/>
</dbReference>
<keyword evidence="5" id="KW-1185">Reference proteome</keyword>
<dbReference type="Gene3D" id="3.40.50.12780">
    <property type="entry name" value="N-terminal domain of ligase-like"/>
    <property type="match status" value="1"/>
</dbReference>
<dbReference type="InterPro" id="IPR036736">
    <property type="entry name" value="ACP-like_sf"/>
</dbReference>
<evidence type="ECO:0000256" key="2">
    <source>
        <dbReference type="ARBA" id="ARBA00022553"/>
    </source>
</evidence>
<dbReference type="PROSITE" id="PS50075">
    <property type="entry name" value="CARRIER"/>
    <property type="match status" value="1"/>
</dbReference>
<dbReference type="InterPro" id="IPR025110">
    <property type="entry name" value="AMP-bd_C"/>
</dbReference>
<dbReference type="SUPFAM" id="SSF56801">
    <property type="entry name" value="Acetyl-CoA synthetase-like"/>
    <property type="match status" value="1"/>
</dbReference>
<dbReference type="RefSeq" id="WP_377434640.1">
    <property type="nucleotide sequence ID" value="NZ_JBHSPR010000125.1"/>
</dbReference>
<dbReference type="Pfam" id="PF13193">
    <property type="entry name" value="AMP-binding_C"/>
    <property type="match status" value="1"/>
</dbReference>
<evidence type="ECO:0000256" key="1">
    <source>
        <dbReference type="ARBA" id="ARBA00022450"/>
    </source>
</evidence>
<keyword evidence="2" id="KW-0597">Phosphoprotein</keyword>
<organism evidence="4 5">
    <name type="scientific">Plantactinospora solaniradicis</name>
    <dbReference type="NCBI Taxonomy" id="1723736"/>
    <lineage>
        <taxon>Bacteria</taxon>
        <taxon>Bacillati</taxon>
        <taxon>Actinomycetota</taxon>
        <taxon>Actinomycetes</taxon>
        <taxon>Micromonosporales</taxon>
        <taxon>Micromonosporaceae</taxon>
        <taxon>Plantactinospora</taxon>
    </lineage>
</organism>
<dbReference type="Gene3D" id="3.30.300.30">
    <property type="match status" value="1"/>
</dbReference>
<feature type="domain" description="Carrier" evidence="3">
    <location>
        <begin position="133"/>
        <end position="190"/>
    </location>
</feature>
<evidence type="ECO:0000313" key="5">
    <source>
        <dbReference type="Proteomes" id="UP001596203"/>
    </source>
</evidence>
<dbReference type="Gene3D" id="3.40.50.1820">
    <property type="entry name" value="alpha/beta hydrolase"/>
    <property type="match status" value="1"/>
</dbReference>
<reference evidence="5" key="1">
    <citation type="journal article" date="2019" name="Int. J. Syst. Evol. Microbiol.">
        <title>The Global Catalogue of Microorganisms (GCM) 10K type strain sequencing project: providing services to taxonomists for standard genome sequencing and annotation.</title>
        <authorList>
            <consortium name="The Broad Institute Genomics Platform"/>
            <consortium name="The Broad Institute Genome Sequencing Center for Infectious Disease"/>
            <person name="Wu L."/>
            <person name="Ma J."/>
        </authorList>
    </citation>
    <scope>NUCLEOTIDE SEQUENCE [LARGE SCALE GENOMIC DNA]</scope>
    <source>
        <strain evidence="5">ZS-35-S2</strain>
    </source>
</reference>
<proteinExistence type="predicted"/>
<sequence length="190" mass="20244">LYRTGDVVRWRADGRPEFLGRADFQVKVRGFRIELGEIEGVLRAVPGVAAAVVVADGPVGQSRLVAYVVADSGAGVAVAQLRVVLRERLPEYMVPAVFVELTALPLNANGKIDRAALPAVEGVRPDADAQFVAPRTPAEELLAGIWAEVLGVDRVGVRDNFFTLGGHSLLATRVVSRIRAVFAVEVPVAA</sequence>
<evidence type="ECO:0000259" key="3">
    <source>
        <dbReference type="PROSITE" id="PS50075"/>
    </source>
</evidence>
<accession>A0ABW1KR27</accession>
<evidence type="ECO:0000313" key="4">
    <source>
        <dbReference type="EMBL" id="MFC6023810.1"/>
    </source>
</evidence>
<dbReference type="PANTHER" id="PTHR45527">
    <property type="entry name" value="NONRIBOSOMAL PEPTIDE SYNTHETASE"/>
    <property type="match status" value="1"/>
</dbReference>
<dbReference type="InterPro" id="IPR009081">
    <property type="entry name" value="PP-bd_ACP"/>
</dbReference>
<dbReference type="SUPFAM" id="SSF47336">
    <property type="entry name" value="ACP-like"/>
    <property type="match status" value="1"/>
</dbReference>
<name>A0ABW1KR27_9ACTN</name>
<feature type="non-terminal residue" evidence="4">
    <location>
        <position position="1"/>
    </location>
</feature>
<keyword evidence="1" id="KW-0596">Phosphopantetheine</keyword>
<dbReference type="InterPro" id="IPR045851">
    <property type="entry name" value="AMP-bd_C_sf"/>
</dbReference>
<dbReference type="Proteomes" id="UP001596203">
    <property type="component" value="Unassembled WGS sequence"/>
</dbReference>
<comment type="caution">
    <text evidence="4">The sequence shown here is derived from an EMBL/GenBank/DDBJ whole genome shotgun (WGS) entry which is preliminary data.</text>
</comment>
<gene>
    <name evidence="4" type="ORF">ACFP2T_47620</name>
</gene>
<dbReference type="InterPro" id="IPR006162">
    <property type="entry name" value="Ppantetheine_attach_site"/>
</dbReference>
<dbReference type="EMBL" id="JBHSPR010000125">
    <property type="protein sequence ID" value="MFC6023810.1"/>
    <property type="molecule type" value="Genomic_DNA"/>
</dbReference>
<dbReference type="InterPro" id="IPR029058">
    <property type="entry name" value="AB_hydrolase_fold"/>
</dbReference>
<protein>
    <submittedName>
        <fullName evidence="4">Phosphopantetheine-binding protein</fullName>
    </submittedName>
</protein>